<sequence>MIANLEIPQDLPIVSLRPSLVSSAAKPPESVAFDSLGRLELLSNSRVSSSSFGSASFGIPPPPVPRGPFPR</sequence>
<organism evidence="2 3">
    <name type="scientific">Nesidiocoris tenuis</name>
    <dbReference type="NCBI Taxonomy" id="355587"/>
    <lineage>
        <taxon>Eukaryota</taxon>
        <taxon>Metazoa</taxon>
        <taxon>Ecdysozoa</taxon>
        <taxon>Arthropoda</taxon>
        <taxon>Hexapoda</taxon>
        <taxon>Insecta</taxon>
        <taxon>Pterygota</taxon>
        <taxon>Neoptera</taxon>
        <taxon>Paraneoptera</taxon>
        <taxon>Hemiptera</taxon>
        <taxon>Heteroptera</taxon>
        <taxon>Panheteroptera</taxon>
        <taxon>Cimicomorpha</taxon>
        <taxon>Miridae</taxon>
        <taxon>Dicyphina</taxon>
        <taxon>Nesidiocoris</taxon>
    </lineage>
</organism>
<feature type="compositionally biased region" description="Pro residues" evidence="1">
    <location>
        <begin position="59"/>
        <end position="71"/>
    </location>
</feature>
<evidence type="ECO:0000313" key="3">
    <source>
        <dbReference type="Proteomes" id="UP001307889"/>
    </source>
</evidence>
<feature type="compositionally biased region" description="Low complexity" evidence="1">
    <location>
        <begin position="48"/>
        <end position="58"/>
    </location>
</feature>
<accession>A0ABN7ADA3</accession>
<proteinExistence type="predicted"/>
<evidence type="ECO:0000256" key="1">
    <source>
        <dbReference type="SAM" id="MobiDB-lite"/>
    </source>
</evidence>
<gene>
    <name evidence="2" type="ORF">NTJ_01638</name>
</gene>
<name>A0ABN7ADA3_9HEMI</name>
<dbReference type="Proteomes" id="UP001307889">
    <property type="component" value="Chromosome 1"/>
</dbReference>
<dbReference type="EMBL" id="AP028909">
    <property type="protein sequence ID" value="BES88831.1"/>
    <property type="molecule type" value="Genomic_DNA"/>
</dbReference>
<protein>
    <submittedName>
        <fullName evidence="2">Uncharacterized protein</fullName>
    </submittedName>
</protein>
<feature type="region of interest" description="Disordered" evidence="1">
    <location>
        <begin position="48"/>
        <end position="71"/>
    </location>
</feature>
<reference evidence="2 3" key="1">
    <citation type="submission" date="2023-09" db="EMBL/GenBank/DDBJ databases">
        <title>Nesidiocoris tenuis whole genome shotgun sequence.</title>
        <authorList>
            <person name="Shibata T."/>
            <person name="Shimoda M."/>
            <person name="Kobayashi T."/>
            <person name="Uehara T."/>
        </authorList>
    </citation>
    <scope>NUCLEOTIDE SEQUENCE [LARGE SCALE GENOMIC DNA]</scope>
    <source>
        <strain evidence="2 3">Japan</strain>
    </source>
</reference>
<keyword evidence="3" id="KW-1185">Reference proteome</keyword>
<evidence type="ECO:0000313" key="2">
    <source>
        <dbReference type="EMBL" id="BES88831.1"/>
    </source>
</evidence>